<sequence length="303" mass="35105">MHLLALLSKLVQTMYDKSMSGQYDKIIKETMRDVVDVLLSKVMKIDAVSVTVIESKMQVTDEREADFLLKVVTVQGDTIIVHIEFQLTNDTDMVYRMLRYWCHMTQIHKLPVIQYVFYIGNKPLTMANSIAEPRVKYQYELIDMRTIDCEKFLYSEKPQEMIISILCNLQTKGAKVYMKELLQRIKDFVSEETLRSKYIKQIEVISLTRDLQDYICKEVENMALTYDIEKDVRFKQGLSQGLSQGLEKGLLEGIELALEIKFGSTGLALMEKIGKIDNLDTLKKIKGYIREVSSIDELVRLLN</sequence>
<dbReference type="PATRIC" id="fig|29290.4.peg.3092"/>
<comment type="caution">
    <text evidence="1">The sequence shown here is derived from an EMBL/GenBank/DDBJ whole genome shotgun (WGS) entry which is preliminary data.</text>
</comment>
<proteinExistence type="predicted"/>
<protein>
    <submittedName>
        <fullName evidence="1">Transposase (Putative), YhgA-like protein</fullName>
    </submittedName>
</protein>
<gene>
    <name evidence="1" type="ORF">MBAV_002321</name>
</gene>
<name>A0A0F3GXR4_9BACT</name>
<keyword evidence="2" id="KW-1185">Reference proteome</keyword>
<dbReference type="Proteomes" id="UP000033423">
    <property type="component" value="Unassembled WGS sequence"/>
</dbReference>
<evidence type="ECO:0000313" key="2">
    <source>
        <dbReference type="Proteomes" id="UP000033423"/>
    </source>
</evidence>
<reference evidence="1 2" key="1">
    <citation type="submission" date="2015-02" db="EMBL/GenBank/DDBJ databases">
        <title>Single-cell genomics of uncultivated deep-branching MTB reveals a conserved set of magnetosome genes.</title>
        <authorList>
            <person name="Kolinko S."/>
            <person name="Richter M."/>
            <person name="Glockner F.O."/>
            <person name="Brachmann A."/>
            <person name="Schuler D."/>
        </authorList>
    </citation>
    <scope>NUCLEOTIDE SEQUENCE [LARGE SCALE GENOMIC DNA]</scope>
    <source>
        <strain evidence="1">TM-1</strain>
    </source>
</reference>
<dbReference type="EMBL" id="LACI01001005">
    <property type="protein sequence ID" value="KJU85483.1"/>
    <property type="molecule type" value="Genomic_DNA"/>
</dbReference>
<evidence type="ECO:0000313" key="1">
    <source>
        <dbReference type="EMBL" id="KJU85483.1"/>
    </source>
</evidence>
<organism evidence="1 2">
    <name type="scientific">Candidatus Magnetobacterium bavaricum</name>
    <dbReference type="NCBI Taxonomy" id="29290"/>
    <lineage>
        <taxon>Bacteria</taxon>
        <taxon>Pseudomonadati</taxon>
        <taxon>Nitrospirota</taxon>
        <taxon>Thermodesulfovibrionia</taxon>
        <taxon>Thermodesulfovibrionales</taxon>
        <taxon>Candidatus Magnetobacteriaceae</taxon>
        <taxon>Candidatus Magnetobacterium</taxon>
    </lineage>
</organism>
<dbReference type="AlphaFoldDB" id="A0A0F3GXR4"/>
<accession>A0A0F3GXR4</accession>